<reference evidence="2" key="3">
    <citation type="submission" date="2019-08" db="EMBL/GenBank/DDBJ databases">
        <authorList>
            <consortium name="NCBI Pathogen Detection Project"/>
        </authorList>
    </citation>
    <scope>NUCLEOTIDE SEQUENCE</scope>
    <source>
        <strain evidence="3">SSI_AA367</strain>
        <strain evidence="2">Tha16</strain>
    </source>
</reference>
<geneLocation type="plasmid" evidence="1 4">
    <name>pYU39_89</name>
</geneLocation>
<name>A0A0F7JGP2_SALTM</name>
<sequence>MSQGNGDGAAKCRISTCLINGRKIEPCAALAQSLEQDAEYTTRKGLLKYKVYNHELIHSQDLIMLRSGEFSKSPIRVSFCPFCGESLKTWEAEATSEQD</sequence>
<accession>A0A0F7JGP2</accession>
<dbReference type="EMBL" id="DAANTJ010000016">
    <property type="protein sequence ID" value="HAD1340696.1"/>
    <property type="molecule type" value="Genomic_DNA"/>
</dbReference>
<organism evidence="1 4">
    <name type="scientific">Salmonella typhimurium</name>
    <dbReference type="NCBI Taxonomy" id="90371"/>
    <lineage>
        <taxon>Bacteria</taxon>
        <taxon>Pseudomonadati</taxon>
        <taxon>Pseudomonadota</taxon>
        <taxon>Gammaproteobacteria</taxon>
        <taxon>Enterobacterales</taxon>
        <taxon>Enterobacteriaceae</taxon>
        <taxon>Salmonella</taxon>
    </lineage>
</organism>
<dbReference type="Proteomes" id="UP000034636">
    <property type="component" value="Plasmid pYU39_89"/>
</dbReference>
<keyword evidence="1" id="KW-0614">Plasmid</keyword>
<dbReference type="EMBL" id="CP011430">
    <property type="protein sequence ID" value="AKH10383.1"/>
    <property type="molecule type" value="Genomic_DNA"/>
</dbReference>
<evidence type="ECO:0000313" key="4">
    <source>
        <dbReference type="Proteomes" id="UP000034636"/>
    </source>
</evidence>
<evidence type="ECO:0000313" key="2">
    <source>
        <dbReference type="EMBL" id="HAD0245568.1"/>
    </source>
</evidence>
<dbReference type="EMBL" id="DAANKK010000019">
    <property type="protein sequence ID" value="HAD0245568.1"/>
    <property type="molecule type" value="Genomic_DNA"/>
</dbReference>
<evidence type="ECO:0000313" key="3">
    <source>
        <dbReference type="EMBL" id="HAD1340696.1"/>
    </source>
</evidence>
<dbReference type="PATRIC" id="fig|59201.158.peg.4975"/>
<protein>
    <recommendedName>
        <fullName evidence="5">Prophage protein</fullName>
    </recommendedName>
</protein>
<evidence type="ECO:0008006" key="5">
    <source>
        <dbReference type="Google" id="ProtNLM"/>
    </source>
</evidence>
<proteinExistence type="predicted"/>
<evidence type="ECO:0000313" key="1">
    <source>
        <dbReference type="EMBL" id="AKH10383.1"/>
    </source>
</evidence>
<reference evidence="1 4" key="1">
    <citation type="journal article" date="2015" name="Genome Announc.">
        <title>Complete Genome Sequencing of a Multidrug-Resistant and Human-Invasive Salmonella enterica Serovar Typhimurium Strain of the Emerging Sequence Type 213 Genotype.</title>
        <authorList>
            <person name="Calva E."/>
            <person name="Silva C."/>
            <person name="Zaidi M.B."/>
            <person name="Sanchez-Flores A."/>
            <person name="Estrada K."/>
            <person name="Silva G.G."/>
            <person name="Soto-Jimenez L.M."/>
            <person name="Wiesner M."/>
            <person name="Fernandez-Mora M."/>
            <person name="Edwards R.A."/>
            <person name="Vinuesa P."/>
        </authorList>
    </citation>
    <scope>NUCLEOTIDE SEQUENCE [LARGE SCALE GENOMIC DNA]</scope>
    <source>
        <strain evidence="1 4">YU39</strain>
        <plasmid evidence="1 4">pYU39_89</plasmid>
    </source>
</reference>
<gene>
    <name evidence="2" type="ORF">G0M00_13175</name>
    <name evidence="3" type="ORF">G0N78_18335</name>
    <name evidence="1" type="ORF">SE14_05049</name>
</gene>
<reference evidence="2" key="2">
    <citation type="journal article" date="2018" name="Genome Biol.">
        <title>SKESA: strategic k-mer extension for scrupulous assemblies.</title>
        <authorList>
            <person name="Souvorov A."/>
            <person name="Agarwala R."/>
            <person name="Lipman D.J."/>
        </authorList>
    </citation>
    <scope>NUCLEOTIDE SEQUENCE</scope>
    <source>
        <strain evidence="3">SSI_AA367</strain>
        <strain evidence="2">Tha16</strain>
    </source>
</reference>
<dbReference type="RefSeq" id="WP_046891370.1">
    <property type="nucleotide sequence ID" value="NZ_CDJP01000179.1"/>
</dbReference>
<dbReference type="AlphaFoldDB" id="A0A0F7JGP2"/>